<dbReference type="Proteomes" id="UP000053236">
    <property type="component" value="Unassembled WGS sequence"/>
</dbReference>
<dbReference type="EMBL" id="KI687633">
    <property type="protein sequence ID" value="ETK80830.1"/>
    <property type="molecule type" value="Genomic_DNA"/>
</dbReference>
<name>W2GEZ2_PHYNI</name>
<dbReference type="EMBL" id="KI674376">
    <property type="protein sequence ID" value="ETL34247.1"/>
    <property type="molecule type" value="Genomic_DNA"/>
</dbReference>
<reference evidence="1" key="1">
    <citation type="submission" date="2013-11" db="EMBL/GenBank/DDBJ databases">
        <title>The Genome Sequence of Phytophthora parasitica CJ02B3.</title>
        <authorList>
            <consortium name="The Broad Institute Genomics Platform"/>
            <person name="Russ C."/>
            <person name="Tyler B."/>
            <person name="Panabieres F."/>
            <person name="Shan W."/>
            <person name="Tripathy S."/>
            <person name="Grunwald N."/>
            <person name="Machado M."/>
            <person name="Johnson C.S."/>
            <person name="Arredondo F."/>
            <person name="Hong C."/>
            <person name="Coffey M."/>
            <person name="Young S.K."/>
            <person name="Zeng Q."/>
            <person name="Gargeya S."/>
            <person name="Fitzgerald M."/>
            <person name="Abouelleil A."/>
            <person name="Alvarado L."/>
            <person name="Chapman S.B."/>
            <person name="Gainer-Dewar J."/>
            <person name="Goldberg J."/>
            <person name="Griggs A."/>
            <person name="Gujja S."/>
            <person name="Hansen M."/>
            <person name="Howarth C."/>
            <person name="Imamovic A."/>
            <person name="Ireland A."/>
            <person name="Larimer J."/>
            <person name="McCowan C."/>
            <person name="Murphy C."/>
            <person name="Pearson M."/>
            <person name="Poon T.W."/>
            <person name="Priest M."/>
            <person name="Roberts A."/>
            <person name="Saif S."/>
            <person name="Shea T."/>
            <person name="Sykes S."/>
            <person name="Wortman J."/>
            <person name="Nusbaum C."/>
            <person name="Birren B."/>
        </authorList>
    </citation>
    <scope>NUCLEOTIDE SEQUENCE [LARGE SCALE GENOMIC DNA]</scope>
    <source>
        <strain evidence="1">CJ02B3</strain>
    </source>
</reference>
<dbReference type="AlphaFoldDB" id="W2GEZ2"/>
<evidence type="ECO:0000313" key="2">
    <source>
        <dbReference type="EMBL" id="ETL34247.1"/>
    </source>
</evidence>
<sequence length="56" mass="6179">MIPDTKEDSGGNPFVLFRKAITPSHSIDSPVVELLHDKRFSHLNRGEWAMNGGEGS</sequence>
<evidence type="ECO:0000313" key="1">
    <source>
        <dbReference type="EMBL" id="ETK80830.1"/>
    </source>
</evidence>
<proteinExistence type="predicted"/>
<dbReference type="Proteomes" id="UP000053864">
    <property type="component" value="Unassembled WGS sequence"/>
</dbReference>
<reference evidence="2" key="2">
    <citation type="submission" date="2013-11" db="EMBL/GenBank/DDBJ databases">
        <title>The Genome Sequence of Phytophthora parasitica CJ05E6.</title>
        <authorList>
            <consortium name="The Broad Institute Genomics Platform"/>
            <person name="Russ C."/>
            <person name="Tyler B."/>
            <person name="Panabieres F."/>
            <person name="Shan W."/>
            <person name="Tripathy S."/>
            <person name="Grunwald N."/>
            <person name="Machado M."/>
            <person name="Johnson C.S."/>
            <person name="Arredondo F."/>
            <person name="Hong C."/>
            <person name="Coffey M."/>
            <person name="Young S.K."/>
            <person name="Zeng Q."/>
            <person name="Gargeya S."/>
            <person name="Fitzgerald M."/>
            <person name="Abouelleil A."/>
            <person name="Alvarado L."/>
            <person name="Chapman S.B."/>
            <person name="Gainer-Dewar J."/>
            <person name="Goldberg J."/>
            <person name="Griggs A."/>
            <person name="Gujja S."/>
            <person name="Hansen M."/>
            <person name="Howarth C."/>
            <person name="Imamovic A."/>
            <person name="Ireland A."/>
            <person name="Larimer J."/>
            <person name="McCowan C."/>
            <person name="Murphy C."/>
            <person name="Pearson M."/>
            <person name="Poon T.W."/>
            <person name="Priest M."/>
            <person name="Roberts A."/>
            <person name="Saif S."/>
            <person name="Shea T."/>
            <person name="Sykes S."/>
            <person name="Wortman J."/>
            <person name="Nusbaum C."/>
            <person name="Birren B."/>
        </authorList>
    </citation>
    <scope>NUCLEOTIDE SEQUENCE [LARGE SCALE GENOMIC DNA]</scope>
    <source>
        <strain evidence="2">CJ05E6</strain>
    </source>
</reference>
<protein>
    <submittedName>
        <fullName evidence="1">Uncharacterized protein</fullName>
    </submittedName>
</protein>
<organism evidence="1">
    <name type="scientific">Phytophthora nicotianae</name>
    <name type="common">Potato buckeye rot agent</name>
    <name type="synonym">Phytophthora parasitica</name>
    <dbReference type="NCBI Taxonomy" id="4792"/>
    <lineage>
        <taxon>Eukaryota</taxon>
        <taxon>Sar</taxon>
        <taxon>Stramenopiles</taxon>
        <taxon>Oomycota</taxon>
        <taxon>Peronosporomycetes</taxon>
        <taxon>Peronosporales</taxon>
        <taxon>Peronosporaceae</taxon>
        <taxon>Phytophthora</taxon>
    </lineage>
</organism>
<accession>W2GEZ2</accession>
<gene>
    <name evidence="1" type="ORF">L915_13608</name>
    <name evidence="2" type="ORF">L916_13505</name>
</gene>